<dbReference type="InterPro" id="IPR017850">
    <property type="entry name" value="Alkaline_phosphatase_core_sf"/>
</dbReference>
<dbReference type="RefSeq" id="WP_229836502.1">
    <property type="nucleotide sequence ID" value="NZ_BMPI01000058.1"/>
</dbReference>
<reference evidence="1" key="1">
    <citation type="journal article" date="2014" name="Int. J. Syst. Evol. Microbiol.">
        <title>Complete genome sequence of Corynebacterium casei LMG S-19264T (=DSM 44701T), isolated from a smear-ripened cheese.</title>
        <authorList>
            <consortium name="US DOE Joint Genome Institute (JGI-PGF)"/>
            <person name="Walter F."/>
            <person name="Albersmeier A."/>
            <person name="Kalinowski J."/>
            <person name="Ruckert C."/>
        </authorList>
    </citation>
    <scope>NUCLEOTIDE SEQUENCE</scope>
    <source>
        <strain evidence="1">JCM 19831</strain>
    </source>
</reference>
<proteinExistence type="predicted"/>
<keyword evidence="1" id="KW-0378">Hydrolase</keyword>
<dbReference type="GO" id="GO:0004519">
    <property type="term" value="F:endonuclease activity"/>
    <property type="evidence" value="ECO:0007669"/>
    <property type="project" value="UniProtKB-KW"/>
</dbReference>
<dbReference type="PANTHER" id="PTHR10151">
    <property type="entry name" value="ECTONUCLEOTIDE PYROPHOSPHATASE/PHOSPHODIESTERASE"/>
    <property type="match status" value="1"/>
</dbReference>
<dbReference type="GO" id="GO:0016787">
    <property type="term" value="F:hydrolase activity"/>
    <property type="evidence" value="ECO:0007669"/>
    <property type="project" value="UniProtKB-ARBA"/>
</dbReference>
<dbReference type="Proteomes" id="UP000642070">
    <property type="component" value="Unassembled WGS sequence"/>
</dbReference>
<dbReference type="SUPFAM" id="SSF53649">
    <property type="entry name" value="Alkaline phosphatase-like"/>
    <property type="match status" value="1"/>
</dbReference>
<keyword evidence="1" id="KW-0255">Endonuclease</keyword>
<evidence type="ECO:0000313" key="1">
    <source>
        <dbReference type="EMBL" id="GGM68978.1"/>
    </source>
</evidence>
<dbReference type="EMBL" id="BMPI01000058">
    <property type="protein sequence ID" value="GGM68978.1"/>
    <property type="molecule type" value="Genomic_DNA"/>
</dbReference>
<comment type="caution">
    <text evidence="1">The sequence shown here is derived from an EMBL/GenBank/DDBJ whole genome shotgun (WGS) entry which is preliminary data.</text>
</comment>
<dbReference type="Gene3D" id="3.40.720.10">
    <property type="entry name" value="Alkaline Phosphatase, subunit A"/>
    <property type="match status" value="2"/>
</dbReference>
<keyword evidence="1" id="KW-0540">Nuclease</keyword>
<accession>A0A917X5D3</accession>
<keyword evidence="2" id="KW-1185">Reference proteome</keyword>
<gene>
    <name evidence="1" type="ORF">GCM10007977_083290</name>
</gene>
<dbReference type="PANTHER" id="PTHR10151:SF120">
    <property type="entry name" value="BIS(5'-ADENOSYL)-TRIPHOSPHATASE"/>
    <property type="match status" value="1"/>
</dbReference>
<protein>
    <submittedName>
        <fullName evidence="1">AP endonuclease</fullName>
    </submittedName>
</protein>
<organism evidence="1 2">
    <name type="scientific">Dactylosporangium sucinum</name>
    <dbReference type="NCBI Taxonomy" id="1424081"/>
    <lineage>
        <taxon>Bacteria</taxon>
        <taxon>Bacillati</taxon>
        <taxon>Actinomycetota</taxon>
        <taxon>Actinomycetes</taxon>
        <taxon>Micromonosporales</taxon>
        <taxon>Micromonosporaceae</taxon>
        <taxon>Dactylosporangium</taxon>
    </lineage>
</organism>
<dbReference type="Pfam" id="PF01663">
    <property type="entry name" value="Phosphodiest"/>
    <property type="match status" value="1"/>
</dbReference>
<evidence type="ECO:0000313" key="2">
    <source>
        <dbReference type="Proteomes" id="UP000642070"/>
    </source>
</evidence>
<name>A0A917X5D3_9ACTN</name>
<reference evidence="1" key="2">
    <citation type="submission" date="2020-09" db="EMBL/GenBank/DDBJ databases">
        <authorList>
            <person name="Sun Q."/>
            <person name="Ohkuma M."/>
        </authorList>
    </citation>
    <scope>NUCLEOTIDE SEQUENCE</scope>
    <source>
        <strain evidence="1">JCM 19831</strain>
    </source>
</reference>
<dbReference type="InterPro" id="IPR002591">
    <property type="entry name" value="Phosphodiest/P_Trfase"/>
</dbReference>
<dbReference type="AlphaFoldDB" id="A0A917X5D3"/>
<sequence length="263" mass="27807">MRKLLVVGMDGLNWTVAEAAGMPVLKGLAAEGAVGHSLVPCPPVAESSSGPGWSTIATGVWPDKHGVRDNGFAGARYAAFPDFLTRISQRYRTYSAVGWAELHRRGTFGPEVGVRVTFDGEADGYDAADARVTADATGRLRDVDAAFVYLGHTDDVAHTVGTGTAYRVAAEEQDRQLGRLLAARGPGEWLVIVTTDHGHRVPDGGHGGCREDERGTWIVAAGPGIPAGARPPGTGQVDVAATALYHFELTAELDGRPWQEAVR</sequence>